<dbReference type="Proteomes" id="UP001596414">
    <property type="component" value="Unassembled WGS sequence"/>
</dbReference>
<comment type="caution">
    <text evidence="2">The sequence shown here is derived from an EMBL/GenBank/DDBJ whole genome shotgun (WGS) entry which is preliminary data.</text>
</comment>
<dbReference type="AlphaFoldDB" id="A0ABD5X7S2"/>
<protein>
    <recommendedName>
        <fullName evidence="4">RING-type E3 ubiquitin transferase</fullName>
    </recommendedName>
</protein>
<name>A0ABD5X7S2_9EURY</name>
<gene>
    <name evidence="2" type="ORF">ACFQJ7_14755</name>
</gene>
<keyword evidence="1" id="KW-0472">Membrane</keyword>
<keyword evidence="1" id="KW-0812">Transmembrane</keyword>
<proteinExistence type="predicted"/>
<evidence type="ECO:0008006" key="4">
    <source>
        <dbReference type="Google" id="ProtNLM"/>
    </source>
</evidence>
<feature type="transmembrane region" description="Helical" evidence="1">
    <location>
        <begin position="218"/>
        <end position="237"/>
    </location>
</feature>
<evidence type="ECO:0000313" key="2">
    <source>
        <dbReference type="EMBL" id="MFC7127260.1"/>
    </source>
</evidence>
<evidence type="ECO:0000256" key="1">
    <source>
        <dbReference type="SAM" id="Phobius"/>
    </source>
</evidence>
<accession>A0ABD5X7S2</accession>
<reference evidence="2 3" key="1">
    <citation type="journal article" date="2014" name="Int. J. Syst. Evol. Microbiol.">
        <title>Complete genome sequence of Corynebacterium casei LMG S-19264T (=DSM 44701T), isolated from a smear-ripened cheese.</title>
        <authorList>
            <consortium name="US DOE Joint Genome Institute (JGI-PGF)"/>
            <person name="Walter F."/>
            <person name="Albersmeier A."/>
            <person name="Kalinowski J."/>
            <person name="Ruckert C."/>
        </authorList>
    </citation>
    <scope>NUCLEOTIDE SEQUENCE [LARGE SCALE GENOMIC DNA]</scope>
    <source>
        <strain evidence="2 3">CGMCC 4.7215</strain>
    </source>
</reference>
<evidence type="ECO:0000313" key="3">
    <source>
        <dbReference type="Proteomes" id="UP001596414"/>
    </source>
</evidence>
<dbReference type="EMBL" id="JBHSZQ010000049">
    <property type="protein sequence ID" value="MFC7127260.1"/>
    <property type="molecule type" value="Genomic_DNA"/>
</dbReference>
<organism evidence="2 3">
    <name type="scientific">Halovenus rubra</name>
    <dbReference type="NCBI Taxonomy" id="869890"/>
    <lineage>
        <taxon>Archaea</taxon>
        <taxon>Methanobacteriati</taxon>
        <taxon>Methanobacteriota</taxon>
        <taxon>Stenosarchaea group</taxon>
        <taxon>Halobacteria</taxon>
        <taxon>Halobacteriales</taxon>
        <taxon>Haloarculaceae</taxon>
        <taxon>Halovenus</taxon>
    </lineage>
</organism>
<keyword evidence="1" id="KW-1133">Transmembrane helix</keyword>
<dbReference type="RefSeq" id="WP_267636602.1">
    <property type="nucleotide sequence ID" value="NZ_JAODIY010000005.1"/>
</dbReference>
<sequence>MLVTALGVLSLVLGTVIAWYALRSLVVVPKLLRADVTPPADIEPDNSFVVCRGTATATDDAVASPFTGTRCVGFEFAVSERQPGPLPPWFVASIDDGVSSIPFRLSGQAGDIDVNPPSRRFSLDTNATVIKAGSNETPPKRTQQFVEKHDRLNPVAGWISMIPGMGTRRYVERRIDPNEEYLIAGQTAQRNGKTELTGNLVITNKSLRQFVLSRLKRAAFPALVATFFVAVGGALLLV</sequence>